<evidence type="ECO:0000313" key="1">
    <source>
        <dbReference type="EMBL" id="KAF7266143.1"/>
    </source>
</evidence>
<sequence length="136" mass="16026">MLCWCRRWCTRKIDIGRERRVRDVIRTEVCVVAWGPRCSAPCHPDCTAEKWKNEYVIIRWRRRIEEDWLSAVCSGIRFRDENTLPYRSRGISRQERGAGAAPFPKFRTSTLAEGPVLRLALFITRFIADENLRILT</sequence>
<dbReference type="Proteomes" id="UP000625711">
    <property type="component" value="Unassembled WGS sequence"/>
</dbReference>
<comment type="caution">
    <text evidence="1">The sequence shown here is derived from an EMBL/GenBank/DDBJ whole genome shotgun (WGS) entry which is preliminary data.</text>
</comment>
<evidence type="ECO:0000313" key="2">
    <source>
        <dbReference type="Proteomes" id="UP000625711"/>
    </source>
</evidence>
<reference evidence="1" key="1">
    <citation type="submission" date="2020-08" db="EMBL/GenBank/DDBJ databases">
        <title>Genome sequencing and assembly of the red palm weevil Rhynchophorus ferrugineus.</title>
        <authorList>
            <person name="Dias G.B."/>
            <person name="Bergman C.M."/>
            <person name="Manee M."/>
        </authorList>
    </citation>
    <scope>NUCLEOTIDE SEQUENCE</scope>
    <source>
        <strain evidence="1">AA-2017</strain>
        <tissue evidence="1">Whole larva</tissue>
    </source>
</reference>
<accession>A0A834M0F4</accession>
<dbReference type="EMBL" id="JAACXV010014560">
    <property type="protein sequence ID" value="KAF7266143.1"/>
    <property type="molecule type" value="Genomic_DNA"/>
</dbReference>
<protein>
    <submittedName>
        <fullName evidence="1">Uncharacterized protein</fullName>
    </submittedName>
</protein>
<organism evidence="1 2">
    <name type="scientific">Rhynchophorus ferrugineus</name>
    <name type="common">Red palm weevil</name>
    <name type="synonym">Curculio ferrugineus</name>
    <dbReference type="NCBI Taxonomy" id="354439"/>
    <lineage>
        <taxon>Eukaryota</taxon>
        <taxon>Metazoa</taxon>
        <taxon>Ecdysozoa</taxon>
        <taxon>Arthropoda</taxon>
        <taxon>Hexapoda</taxon>
        <taxon>Insecta</taxon>
        <taxon>Pterygota</taxon>
        <taxon>Neoptera</taxon>
        <taxon>Endopterygota</taxon>
        <taxon>Coleoptera</taxon>
        <taxon>Polyphaga</taxon>
        <taxon>Cucujiformia</taxon>
        <taxon>Curculionidae</taxon>
        <taxon>Dryophthorinae</taxon>
        <taxon>Rhynchophorus</taxon>
    </lineage>
</organism>
<dbReference type="AlphaFoldDB" id="A0A834M0F4"/>
<name>A0A834M0F4_RHYFE</name>
<proteinExistence type="predicted"/>
<gene>
    <name evidence="1" type="ORF">GWI33_020513</name>
</gene>
<keyword evidence="2" id="KW-1185">Reference proteome</keyword>